<evidence type="ECO:0000256" key="7">
    <source>
        <dbReference type="SAM" id="Phobius"/>
    </source>
</evidence>
<gene>
    <name evidence="8" type="ORF">T265_14371</name>
</gene>
<evidence type="ECO:0000256" key="1">
    <source>
        <dbReference type="ARBA" id="ARBA00004141"/>
    </source>
</evidence>
<dbReference type="InterPro" id="IPR036691">
    <property type="entry name" value="Endo/exonu/phosph_ase_sf"/>
</dbReference>
<dbReference type="PANTHER" id="PTHR34093">
    <property type="entry name" value="CHLORIDE CHANNEL CLIC-LIKE PROTEIN 1"/>
    <property type="match status" value="1"/>
</dbReference>
<feature type="transmembrane region" description="Helical" evidence="7">
    <location>
        <begin position="215"/>
        <end position="233"/>
    </location>
</feature>
<dbReference type="Proteomes" id="UP000054324">
    <property type="component" value="Unassembled WGS sequence"/>
</dbReference>
<organism evidence="8 9">
    <name type="scientific">Opisthorchis viverrini</name>
    <name type="common">Southeast Asian liver fluke</name>
    <dbReference type="NCBI Taxonomy" id="6198"/>
    <lineage>
        <taxon>Eukaryota</taxon>
        <taxon>Metazoa</taxon>
        <taxon>Spiralia</taxon>
        <taxon>Lophotrochozoa</taxon>
        <taxon>Platyhelminthes</taxon>
        <taxon>Trematoda</taxon>
        <taxon>Digenea</taxon>
        <taxon>Opisthorchiida</taxon>
        <taxon>Opisthorchiata</taxon>
        <taxon>Opisthorchiidae</taxon>
        <taxon>Opisthorchis</taxon>
    </lineage>
</organism>
<dbReference type="GO" id="GO:0005254">
    <property type="term" value="F:chloride channel activity"/>
    <property type="evidence" value="ECO:0007669"/>
    <property type="project" value="TreeGrafter"/>
</dbReference>
<dbReference type="AlphaFoldDB" id="A0A074ZBL3"/>
<keyword evidence="9" id="KW-1185">Reference proteome</keyword>
<dbReference type="CTD" id="20328537"/>
<evidence type="ECO:0000256" key="2">
    <source>
        <dbReference type="ARBA" id="ARBA00005944"/>
    </source>
</evidence>
<proteinExistence type="inferred from homology"/>
<dbReference type="GO" id="GO:0005783">
    <property type="term" value="C:endoplasmic reticulum"/>
    <property type="evidence" value="ECO:0007669"/>
    <property type="project" value="TreeGrafter"/>
</dbReference>
<feature type="transmembrane region" description="Helical" evidence="7">
    <location>
        <begin position="190"/>
        <end position="208"/>
    </location>
</feature>
<dbReference type="GeneID" id="20328537"/>
<keyword evidence="6 7" id="KW-0472">Membrane</keyword>
<evidence type="ECO:0000256" key="3">
    <source>
        <dbReference type="ARBA" id="ARBA00015571"/>
    </source>
</evidence>
<name>A0A074ZBL3_OPIVI</name>
<evidence type="ECO:0000256" key="5">
    <source>
        <dbReference type="ARBA" id="ARBA00022989"/>
    </source>
</evidence>
<dbReference type="PANTHER" id="PTHR34093:SF1">
    <property type="entry name" value="CHLORIDE CHANNEL CLIC-LIKE PROTEIN 1"/>
    <property type="match status" value="1"/>
</dbReference>
<keyword evidence="4 7" id="KW-0812">Transmembrane</keyword>
<evidence type="ECO:0000313" key="8">
    <source>
        <dbReference type="EMBL" id="KER24656.1"/>
    </source>
</evidence>
<dbReference type="InterPro" id="IPR009231">
    <property type="entry name" value="Chloride_chnl_CLIC-like"/>
</dbReference>
<dbReference type="Gene3D" id="3.60.10.10">
    <property type="entry name" value="Endonuclease/exonuclease/phosphatase"/>
    <property type="match status" value="1"/>
</dbReference>
<reference evidence="8 9" key="1">
    <citation type="submission" date="2013-11" db="EMBL/GenBank/DDBJ databases">
        <title>Opisthorchis viverrini - life in the bile duct.</title>
        <authorList>
            <person name="Young N.D."/>
            <person name="Nagarajan N."/>
            <person name="Lin S.J."/>
            <person name="Korhonen P.K."/>
            <person name="Jex A.R."/>
            <person name="Hall R.S."/>
            <person name="Safavi-Hemami H."/>
            <person name="Kaewkong W."/>
            <person name="Bertrand D."/>
            <person name="Gao S."/>
            <person name="Seet Q."/>
            <person name="Wongkham S."/>
            <person name="Teh B.T."/>
            <person name="Wongkham C."/>
            <person name="Intapan P.M."/>
            <person name="Maleewong W."/>
            <person name="Yang X."/>
            <person name="Hu M."/>
            <person name="Wang Z."/>
            <person name="Hofmann A."/>
            <person name="Sternberg P.W."/>
            <person name="Tan P."/>
            <person name="Wang J."/>
            <person name="Gasser R.B."/>
        </authorList>
    </citation>
    <scope>NUCLEOTIDE SEQUENCE [LARGE SCALE GENOMIC DNA]</scope>
</reference>
<evidence type="ECO:0000256" key="4">
    <source>
        <dbReference type="ARBA" id="ARBA00022692"/>
    </source>
</evidence>
<dbReference type="EMBL" id="KL596802">
    <property type="protein sequence ID" value="KER24656.1"/>
    <property type="molecule type" value="Genomic_DNA"/>
</dbReference>
<comment type="similarity">
    <text evidence="2">Belongs to the chloride channel MCLC family.</text>
</comment>
<dbReference type="STRING" id="6198.A0A074ZBL3"/>
<evidence type="ECO:0000313" key="9">
    <source>
        <dbReference type="Proteomes" id="UP000054324"/>
    </source>
</evidence>
<comment type="subcellular location">
    <subcellularLocation>
        <location evidence="1">Membrane</location>
        <topology evidence="1">Multi-pass membrane protein</topology>
    </subcellularLocation>
</comment>
<keyword evidence="5 7" id="KW-1133">Transmembrane helix</keyword>
<dbReference type="RefSeq" id="XP_009171620.1">
    <property type="nucleotide sequence ID" value="XM_009173356.1"/>
</dbReference>
<dbReference type="SUPFAM" id="SSF56219">
    <property type="entry name" value="DNase I-like"/>
    <property type="match status" value="1"/>
</dbReference>
<dbReference type="KEGG" id="ovi:T265_14371"/>
<protein>
    <recommendedName>
        <fullName evidence="3">Chloride channel CLIC-like protein 1</fullName>
    </recommendedName>
</protein>
<sequence>MTEDCLLHRALLSQPFGLKTAASLDGDPETQITSGENGPIAQSVVLMHRSYRLQCIAQRDPFDMFAEVDHPLQELSSDFMTSSPPARTDQEITTMEHYKELHRVLVRILWNSLRISDLSAPQEQVVELQIHAILDVKDMALLAQYCSLNRTVSRTVSADTINSIFSRLFTSVTVASDIETYFWWLSPSKFLYSAIFSLVMLILISLIFHIGLRRLWLSVPCLIIAAIVVQSLVKKYHERLAEKMSVLSRYDGPPDHCKPRHLQSWSVWLSGLFSLRPGHDECAHYYQHIVSEPWISASLEETIWELVMGPIVTFGRISGKSVGLFYDNVVNYVPFWVAVLLIPLCLMVSVIPFLCFVRFLLLTPKVSYPNPRTTMKFTTNTALMPHRPSRGAISRVALLAAYSRACKRKQATANASLLSPSHTFPPPPTPLITLSLPIVISADSLACMPSVGEKKAHGREQNSYIPTKWLRERECEKYNGLKLFIGRTLSELGPMLTHAYEAATCCILRRRCLSLINADSRCLGLMQGCDALHIEGALSVWSTPSGAESLLVAFRKLTFLIPTLRNDDSVRHASVLRAASARHIALTSSGIYKLVFKPRQTVYLTAKQHNKLLLHSHWTRLSLICAVSRDASTVVELTAPSFSTRFRLRTSGDPETAAAGFTGVGIVLSHRAEVSLPDWTPADCRLCAVRLATSVKKSHKQQVDRCLFIVSAHASTGRSSDAVTDEFNDALNVLVRRPKSPDIVVLAGHFNAQVGGLSVPETQLVDMDWTRYVRKMGDDCFSCVLITGCFYAVPYSEIATWYTATACRPQTQMDHIAISYRWRGSITDCRSFWNKFVDSGHELGLSRFSRRFPLSARTYQNRLLDSLLNALPQRCEQIPGRDCHLCIVLGISPVARPKRAHPSTEYQTERWYYLNLEEISQPVPNITRFEVLSDVK</sequence>
<evidence type="ECO:0000256" key="6">
    <source>
        <dbReference type="ARBA" id="ARBA00023136"/>
    </source>
</evidence>
<accession>A0A074ZBL3</accession>
<dbReference type="GO" id="GO:0016020">
    <property type="term" value="C:membrane"/>
    <property type="evidence" value="ECO:0007669"/>
    <property type="project" value="UniProtKB-SubCell"/>
</dbReference>
<dbReference type="OrthoDB" id="2154253at2759"/>
<feature type="transmembrane region" description="Helical" evidence="7">
    <location>
        <begin position="335"/>
        <end position="361"/>
    </location>
</feature>